<dbReference type="GO" id="GO:0003677">
    <property type="term" value="F:DNA binding"/>
    <property type="evidence" value="ECO:0007669"/>
    <property type="project" value="UniProtKB-KW"/>
</dbReference>
<feature type="region of interest" description="Disordered" evidence="6">
    <location>
        <begin position="125"/>
        <end position="152"/>
    </location>
</feature>
<evidence type="ECO:0000313" key="9">
    <source>
        <dbReference type="Proteomes" id="UP001140949"/>
    </source>
</evidence>
<dbReference type="Proteomes" id="UP001140949">
    <property type="component" value="Unassembled WGS sequence"/>
</dbReference>
<dbReference type="InterPro" id="IPR045234">
    <property type="entry name" value="Unkempt-like"/>
</dbReference>
<dbReference type="EMBL" id="JANAVB010040218">
    <property type="protein sequence ID" value="KAJ6798710.1"/>
    <property type="molecule type" value="Genomic_DNA"/>
</dbReference>
<accession>A0AAX6E409</accession>
<dbReference type="Gene3D" id="3.30.1370.210">
    <property type="match status" value="1"/>
</dbReference>
<evidence type="ECO:0000256" key="2">
    <source>
        <dbReference type="ARBA" id="ARBA00022771"/>
    </source>
</evidence>
<evidence type="ECO:0000259" key="7">
    <source>
        <dbReference type="PROSITE" id="PS50103"/>
    </source>
</evidence>
<keyword evidence="3 5" id="KW-0862">Zinc</keyword>
<dbReference type="InterPro" id="IPR036855">
    <property type="entry name" value="Znf_CCCH_sf"/>
</dbReference>
<keyword evidence="4" id="KW-0238">DNA-binding</keyword>
<feature type="domain" description="C3H1-type" evidence="7">
    <location>
        <begin position="199"/>
        <end position="227"/>
    </location>
</feature>
<organism evidence="8 9">
    <name type="scientific">Iris pallida</name>
    <name type="common">Sweet iris</name>
    <dbReference type="NCBI Taxonomy" id="29817"/>
    <lineage>
        <taxon>Eukaryota</taxon>
        <taxon>Viridiplantae</taxon>
        <taxon>Streptophyta</taxon>
        <taxon>Embryophyta</taxon>
        <taxon>Tracheophyta</taxon>
        <taxon>Spermatophyta</taxon>
        <taxon>Magnoliopsida</taxon>
        <taxon>Liliopsida</taxon>
        <taxon>Asparagales</taxon>
        <taxon>Iridaceae</taxon>
        <taxon>Iridoideae</taxon>
        <taxon>Irideae</taxon>
        <taxon>Iris</taxon>
    </lineage>
</organism>
<evidence type="ECO:0000256" key="1">
    <source>
        <dbReference type="ARBA" id="ARBA00022723"/>
    </source>
</evidence>
<gene>
    <name evidence="8" type="ORF">M6B38_210595</name>
</gene>
<keyword evidence="1 5" id="KW-0479">Metal-binding</keyword>
<evidence type="ECO:0000256" key="4">
    <source>
        <dbReference type="ARBA" id="ARBA00023125"/>
    </source>
</evidence>
<dbReference type="InterPro" id="IPR002110">
    <property type="entry name" value="Ankyrin_rpt"/>
</dbReference>
<keyword evidence="9" id="KW-1185">Reference proteome</keyword>
<evidence type="ECO:0000256" key="6">
    <source>
        <dbReference type="SAM" id="MobiDB-lite"/>
    </source>
</evidence>
<protein>
    <submittedName>
        <fullName evidence="8">Zinc finger CCCH domain-containing protein 33</fullName>
    </submittedName>
</protein>
<dbReference type="InterPro" id="IPR057444">
    <property type="entry name" value="Znf-CCCH_AtC3H23-like"/>
</dbReference>
<dbReference type="InterPro" id="IPR000571">
    <property type="entry name" value="Znf_CCCH"/>
</dbReference>
<dbReference type="InterPro" id="IPR036770">
    <property type="entry name" value="Ankyrin_rpt-contain_sf"/>
</dbReference>
<reference evidence="8" key="1">
    <citation type="journal article" date="2023" name="GigaByte">
        <title>Genome assembly of the bearded iris, Iris pallida Lam.</title>
        <authorList>
            <person name="Bruccoleri R.E."/>
            <person name="Oakeley E.J."/>
            <person name="Faust A.M.E."/>
            <person name="Altorfer M."/>
            <person name="Dessus-Babus S."/>
            <person name="Burckhardt D."/>
            <person name="Oertli M."/>
            <person name="Naumann U."/>
            <person name="Petersen F."/>
            <person name="Wong J."/>
        </authorList>
    </citation>
    <scope>NUCLEOTIDE SEQUENCE</scope>
    <source>
        <strain evidence="8">GSM-AAB239-AS_SAM_17_03QT</strain>
    </source>
</reference>
<reference evidence="8" key="2">
    <citation type="submission" date="2023-04" db="EMBL/GenBank/DDBJ databases">
        <authorList>
            <person name="Bruccoleri R.E."/>
            <person name="Oakeley E.J."/>
            <person name="Faust A.-M."/>
            <person name="Dessus-Babus S."/>
            <person name="Altorfer M."/>
            <person name="Burckhardt D."/>
            <person name="Oertli M."/>
            <person name="Naumann U."/>
            <person name="Petersen F."/>
            <person name="Wong J."/>
        </authorList>
    </citation>
    <scope>NUCLEOTIDE SEQUENCE</scope>
    <source>
        <strain evidence="8">GSM-AAB239-AS_SAM_17_03QT</strain>
        <tissue evidence="8">Leaf</tissue>
    </source>
</reference>
<comment type="caution">
    <text evidence="8">The sequence shown here is derived from an EMBL/GenBank/DDBJ whole genome shotgun (WGS) entry which is preliminary data.</text>
</comment>
<dbReference type="Gene3D" id="1.25.40.20">
    <property type="entry name" value="Ankyrin repeat-containing domain"/>
    <property type="match status" value="1"/>
</dbReference>
<dbReference type="AlphaFoldDB" id="A0AAX6E409"/>
<dbReference type="SMART" id="SM00356">
    <property type="entry name" value="ZnF_C3H1"/>
    <property type="match status" value="2"/>
</dbReference>
<sequence length="521" mass="55444">MCNGTVSSDVDVLLELSALDDLASFKLKLENSHRHQPVALLNSFGPWYGRSAGPARRLALHDRTPLMVAALHGSAAVLAFLLSNPHVDVNLRSASDAATALQLALLSGSSAAATMLLGSSSAAAAAAKTPPPPSPKNKKEYPTGPTMPDVSSGAYSTDDFRMYGFKIKTCSRAYAHDWTECPFAHPGENARRRCPGKHAYSCVPCPDFRRAGSCRSGDACEYAHGVFESWLHPAQYRTRLCKDEAGCGRKVCFFAHGPEELRSVDLTAASVGVAGSFGAAAGQLKSSPSYRERSLGMDGYQQKLLDEMSSWPTRTDSFSAATTAAPGYSSILASLEPSVRSHLLAGYLNSLRSSSAKENPMPSFGHSTANAIMNSRSAAFPQRSQSFCDRTAVARHPSAPLSPVSGPGGMGISDWGSSSGNLDWATNGQELNRFRKSASFAFCGNRGSASPPKPVPVSHEEPDLSWVHSLVKDGPVTAAPVHGGLRQTPMQYQMNGVGTGRSEMLSPWGEQMYAEIEQLVA</sequence>
<evidence type="ECO:0000256" key="3">
    <source>
        <dbReference type="ARBA" id="ARBA00022833"/>
    </source>
</evidence>
<dbReference type="PROSITE" id="PS50103">
    <property type="entry name" value="ZF_C3H1"/>
    <property type="match status" value="1"/>
</dbReference>
<evidence type="ECO:0000256" key="5">
    <source>
        <dbReference type="PROSITE-ProRule" id="PRU00723"/>
    </source>
</evidence>
<keyword evidence="2 5" id="KW-0863">Zinc-finger</keyword>
<dbReference type="PANTHER" id="PTHR14493">
    <property type="entry name" value="UNKEMPT FAMILY MEMBER"/>
    <property type="match status" value="1"/>
</dbReference>
<feature type="zinc finger region" description="C3H1-type" evidence="5">
    <location>
        <begin position="199"/>
        <end position="227"/>
    </location>
</feature>
<dbReference type="GO" id="GO:0010468">
    <property type="term" value="P:regulation of gene expression"/>
    <property type="evidence" value="ECO:0007669"/>
    <property type="project" value="UniProtKB-ARBA"/>
</dbReference>
<name>A0AAX6E409_IRIPA</name>
<dbReference type="PANTHER" id="PTHR14493:SF87">
    <property type="entry name" value="ZINC FINGER CCCH DOMAIN-CONTAINING PROTEIN 66"/>
    <property type="match status" value="1"/>
</dbReference>
<dbReference type="GO" id="GO:0008270">
    <property type="term" value="F:zinc ion binding"/>
    <property type="evidence" value="ECO:0007669"/>
    <property type="project" value="UniProtKB-KW"/>
</dbReference>
<dbReference type="SUPFAM" id="SSF90229">
    <property type="entry name" value="CCCH zinc finger"/>
    <property type="match status" value="1"/>
</dbReference>
<dbReference type="Pfam" id="PF00642">
    <property type="entry name" value="zf-CCCH"/>
    <property type="match status" value="1"/>
</dbReference>
<proteinExistence type="predicted"/>
<dbReference type="Pfam" id="PF25512">
    <property type="entry name" value="zf-CCCH_AtC3H23"/>
    <property type="match status" value="1"/>
</dbReference>
<dbReference type="Pfam" id="PF13857">
    <property type="entry name" value="Ank_5"/>
    <property type="match status" value="1"/>
</dbReference>
<evidence type="ECO:0000313" key="8">
    <source>
        <dbReference type="EMBL" id="KAJ6798710.1"/>
    </source>
</evidence>
<dbReference type="SUPFAM" id="SSF48403">
    <property type="entry name" value="Ankyrin repeat"/>
    <property type="match status" value="1"/>
</dbReference>